<feature type="transmembrane region" description="Helical" evidence="7">
    <location>
        <begin position="334"/>
        <end position="355"/>
    </location>
</feature>
<evidence type="ECO:0000256" key="2">
    <source>
        <dbReference type="ARBA" id="ARBA00022448"/>
    </source>
</evidence>
<evidence type="ECO:0000256" key="6">
    <source>
        <dbReference type="ARBA" id="ARBA00023136"/>
    </source>
</evidence>
<name>A0A5B9QAF8_9BACT</name>
<keyword evidence="3" id="KW-1003">Cell membrane</keyword>
<dbReference type="InterPro" id="IPR036259">
    <property type="entry name" value="MFS_trans_sf"/>
</dbReference>
<dbReference type="Pfam" id="PF03825">
    <property type="entry name" value="Nuc_H_symport"/>
    <property type="match status" value="1"/>
</dbReference>
<gene>
    <name evidence="8" type="primary">yegT_1</name>
    <name evidence="8" type="ORF">Pr1d_11460</name>
</gene>
<dbReference type="Gene3D" id="1.20.1250.20">
    <property type="entry name" value="MFS general substrate transporter like domains"/>
    <property type="match status" value="2"/>
</dbReference>
<organism evidence="8 9">
    <name type="scientific">Bythopirellula goksoeyrii</name>
    <dbReference type="NCBI Taxonomy" id="1400387"/>
    <lineage>
        <taxon>Bacteria</taxon>
        <taxon>Pseudomonadati</taxon>
        <taxon>Planctomycetota</taxon>
        <taxon>Planctomycetia</taxon>
        <taxon>Pirellulales</taxon>
        <taxon>Lacipirellulaceae</taxon>
        <taxon>Bythopirellula</taxon>
    </lineage>
</organism>
<dbReference type="SUPFAM" id="SSF103473">
    <property type="entry name" value="MFS general substrate transporter"/>
    <property type="match status" value="1"/>
</dbReference>
<feature type="transmembrane region" description="Helical" evidence="7">
    <location>
        <begin position="300"/>
        <end position="322"/>
    </location>
</feature>
<keyword evidence="5 7" id="KW-1133">Transmembrane helix</keyword>
<evidence type="ECO:0000313" key="8">
    <source>
        <dbReference type="EMBL" id="QEG33876.1"/>
    </source>
</evidence>
<keyword evidence="6 7" id="KW-0472">Membrane</keyword>
<dbReference type="GO" id="GO:0015212">
    <property type="term" value="F:cytidine transmembrane transporter activity"/>
    <property type="evidence" value="ECO:0007669"/>
    <property type="project" value="TreeGrafter"/>
</dbReference>
<dbReference type="GO" id="GO:0015213">
    <property type="term" value="F:uridine transmembrane transporter activity"/>
    <property type="evidence" value="ECO:0007669"/>
    <property type="project" value="TreeGrafter"/>
</dbReference>
<feature type="transmembrane region" description="Helical" evidence="7">
    <location>
        <begin position="204"/>
        <end position="224"/>
    </location>
</feature>
<dbReference type="EMBL" id="CP042913">
    <property type="protein sequence ID" value="QEG33876.1"/>
    <property type="molecule type" value="Genomic_DNA"/>
</dbReference>
<keyword evidence="2" id="KW-0813">Transport</keyword>
<comment type="subcellular location">
    <subcellularLocation>
        <location evidence="1">Cell membrane</location>
        <topology evidence="1">Multi-pass membrane protein</topology>
    </subcellularLocation>
</comment>
<keyword evidence="4 7" id="KW-0812">Transmembrane</keyword>
<protein>
    <submittedName>
        <fullName evidence="8">Nucleoside transporter YegT</fullName>
    </submittedName>
</protein>
<sequence>MMFFQHLTLGLWGVTVGTYLAANTGSQGTGIFSSGFVGFSTAAGALGSIVAPVLIGFVSDRYVSAQYLLTAANLTCAISVWGMYQTQSELVFFCLLLAYYHGFIPAVTLTNKIGLRHLKRRDAEYPIVRSCGTLGWIMAGLFVGLAWPMITGESIESSRTPLLLGACAHVLMALLALTLPATPPERWGTKVVGIREAMFAKGSILGNRPLVVFLFFSILASLPSMAYNNFTNLFLNRSGFPSPAALMTVGQTSEMLFLLATPLLLARMRFKTLFALGIVAWTLRYSLLAIGSMFEISWPTYVAILLHGPCYTLIYIVGVMYVDKLGDPAHRGAAQGFHAFATTGMGHLLGALTVGMTQQVFLTPHGVEPPPYQWVPFWLIPAAMSLVTAILFMLTFSPIPATPQDEQ</sequence>
<feature type="transmembrane region" description="Helical" evidence="7">
    <location>
        <begin position="273"/>
        <end position="294"/>
    </location>
</feature>
<evidence type="ECO:0000313" key="9">
    <source>
        <dbReference type="Proteomes" id="UP000323917"/>
    </source>
</evidence>
<accession>A0A5B9QAF8</accession>
<dbReference type="RefSeq" id="WP_168205067.1">
    <property type="nucleotide sequence ID" value="NZ_CP042913.1"/>
</dbReference>
<dbReference type="GO" id="GO:0005886">
    <property type="term" value="C:plasma membrane"/>
    <property type="evidence" value="ECO:0007669"/>
    <property type="project" value="UniProtKB-SubCell"/>
</dbReference>
<feature type="transmembrane region" description="Helical" evidence="7">
    <location>
        <begin position="67"/>
        <end position="84"/>
    </location>
</feature>
<proteinExistence type="predicted"/>
<feature type="transmembrane region" description="Helical" evidence="7">
    <location>
        <begin position="244"/>
        <end position="266"/>
    </location>
</feature>
<dbReference type="PANTHER" id="PTHR23522">
    <property type="entry name" value="BLL5896 PROTEIN"/>
    <property type="match status" value="1"/>
</dbReference>
<evidence type="ECO:0000256" key="3">
    <source>
        <dbReference type="ARBA" id="ARBA00022475"/>
    </source>
</evidence>
<dbReference type="Proteomes" id="UP000323917">
    <property type="component" value="Chromosome"/>
</dbReference>
<dbReference type="KEGG" id="bgok:Pr1d_11460"/>
<dbReference type="AlphaFoldDB" id="A0A5B9QAF8"/>
<feature type="transmembrane region" description="Helical" evidence="7">
    <location>
        <begin position="32"/>
        <end position="55"/>
    </location>
</feature>
<evidence type="ECO:0000256" key="1">
    <source>
        <dbReference type="ARBA" id="ARBA00004651"/>
    </source>
</evidence>
<reference evidence="8 9" key="1">
    <citation type="submission" date="2019-08" db="EMBL/GenBank/DDBJ databases">
        <title>Deep-cultivation of Planctomycetes and their phenomic and genomic characterization uncovers novel biology.</title>
        <authorList>
            <person name="Wiegand S."/>
            <person name="Jogler M."/>
            <person name="Boedeker C."/>
            <person name="Pinto D."/>
            <person name="Vollmers J."/>
            <person name="Rivas-Marin E."/>
            <person name="Kohn T."/>
            <person name="Peeters S.H."/>
            <person name="Heuer A."/>
            <person name="Rast P."/>
            <person name="Oberbeckmann S."/>
            <person name="Bunk B."/>
            <person name="Jeske O."/>
            <person name="Meyerdierks A."/>
            <person name="Storesund J.E."/>
            <person name="Kallscheuer N."/>
            <person name="Luecker S."/>
            <person name="Lage O.M."/>
            <person name="Pohl T."/>
            <person name="Merkel B.J."/>
            <person name="Hornburger P."/>
            <person name="Mueller R.-W."/>
            <person name="Bruemmer F."/>
            <person name="Labrenz M."/>
            <person name="Spormann A.M."/>
            <person name="Op den Camp H."/>
            <person name="Overmann J."/>
            <person name="Amann R."/>
            <person name="Jetten M.S.M."/>
            <person name="Mascher T."/>
            <person name="Medema M.H."/>
            <person name="Devos D.P."/>
            <person name="Kaster A.-K."/>
            <person name="Ovreas L."/>
            <person name="Rohde M."/>
            <person name="Galperin M.Y."/>
            <person name="Jogler C."/>
        </authorList>
    </citation>
    <scope>NUCLEOTIDE SEQUENCE [LARGE SCALE GENOMIC DNA]</scope>
    <source>
        <strain evidence="8 9">Pr1d</strain>
    </source>
</reference>
<feature type="transmembrane region" description="Helical" evidence="7">
    <location>
        <begin position="90"/>
        <end position="110"/>
    </location>
</feature>
<feature type="transmembrane region" description="Helical" evidence="7">
    <location>
        <begin position="131"/>
        <end position="150"/>
    </location>
</feature>
<feature type="transmembrane region" description="Helical" evidence="7">
    <location>
        <begin position="162"/>
        <end position="183"/>
    </location>
</feature>
<dbReference type="PANTHER" id="PTHR23522:SF4">
    <property type="entry name" value="NUCLEOSIDE PERMEASE NUPG-RELATED"/>
    <property type="match status" value="1"/>
</dbReference>
<keyword evidence="9" id="KW-1185">Reference proteome</keyword>
<evidence type="ECO:0000256" key="7">
    <source>
        <dbReference type="SAM" id="Phobius"/>
    </source>
</evidence>
<evidence type="ECO:0000256" key="5">
    <source>
        <dbReference type="ARBA" id="ARBA00022989"/>
    </source>
</evidence>
<evidence type="ECO:0000256" key="4">
    <source>
        <dbReference type="ARBA" id="ARBA00022692"/>
    </source>
</evidence>
<feature type="transmembrane region" description="Helical" evidence="7">
    <location>
        <begin position="375"/>
        <end position="396"/>
    </location>
</feature>
<dbReference type="InterPro" id="IPR004740">
    <property type="entry name" value="Nuc_H_symport"/>
</dbReference>